<dbReference type="EMBL" id="JADPUN010000144">
    <property type="protein sequence ID" value="MBF9130073.1"/>
    <property type="molecule type" value="Genomic_DNA"/>
</dbReference>
<comment type="caution">
    <text evidence="2">The sequence shown here is derived from an EMBL/GenBank/DDBJ whole genome shotgun (WGS) entry which is preliminary data.</text>
</comment>
<gene>
    <name evidence="1" type="ORF">I0C86_13940</name>
    <name evidence="2" type="ORF">I0C86_14060</name>
</gene>
<evidence type="ECO:0000313" key="2">
    <source>
        <dbReference type="EMBL" id="MBF9130073.1"/>
    </source>
</evidence>
<protein>
    <submittedName>
        <fullName evidence="2">Uncharacterized protein</fullName>
    </submittedName>
</protein>
<organism evidence="2 3">
    <name type="scientific">Plantactinospora alkalitolerans</name>
    <dbReference type="NCBI Taxonomy" id="2789879"/>
    <lineage>
        <taxon>Bacteria</taxon>
        <taxon>Bacillati</taxon>
        <taxon>Actinomycetota</taxon>
        <taxon>Actinomycetes</taxon>
        <taxon>Micromonosporales</taxon>
        <taxon>Micromonosporaceae</taxon>
        <taxon>Plantactinospora</taxon>
    </lineage>
</organism>
<dbReference type="RefSeq" id="WP_196201668.1">
    <property type="nucleotide sequence ID" value="NZ_JADPUN010000144.1"/>
</dbReference>
<dbReference type="Proteomes" id="UP000638560">
    <property type="component" value="Unassembled WGS sequence"/>
</dbReference>
<keyword evidence="3" id="KW-1185">Reference proteome</keyword>
<proteinExistence type="predicted"/>
<reference evidence="2 3" key="1">
    <citation type="submission" date="2020-11" db="EMBL/GenBank/DDBJ databases">
        <title>A novel isolate from a Black sea contaminated sediment with potential to produce alkanes: Plantactinospora alkalitolerans sp. nov.</title>
        <authorList>
            <person name="Carro L."/>
            <person name="Veyisoglu A."/>
            <person name="Guven K."/>
            <person name="Schumann P."/>
            <person name="Klenk H.-P."/>
            <person name="Sahin N."/>
        </authorList>
    </citation>
    <scope>NUCLEOTIDE SEQUENCE [LARGE SCALE GENOMIC DNA]</scope>
    <source>
        <strain evidence="2 3">S1510</strain>
    </source>
</reference>
<sequence length="102" mass="10734">MTIYQSRTTYQSRTSADADAEAAHATLAAHVPDRDSGICPACRTSGPCPPANAAANRLVDLGLPVLAPIPARRVPAMLVRITPLLTYAWQRRLGLLPTTGGG</sequence>
<evidence type="ECO:0000313" key="1">
    <source>
        <dbReference type="EMBL" id="MBF9130051.1"/>
    </source>
</evidence>
<accession>A0ABS0GVP2</accession>
<dbReference type="EMBL" id="JADPUN010000144">
    <property type="protein sequence ID" value="MBF9130051.1"/>
    <property type="molecule type" value="Genomic_DNA"/>
</dbReference>
<name>A0ABS0GVP2_9ACTN</name>
<evidence type="ECO:0000313" key="3">
    <source>
        <dbReference type="Proteomes" id="UP000638560"/>
    </source>
</evidence>